<evidence type="ECO:0000259" key="1">
    <source>
        <dbReference type="Pfam" id="PF06114"/>
    </source>
</evidence>
<dbReference type="EMBL" id="CP040798">
    <property type="protein sequence ID" value="QLB50939.1"/>
    <property type="molecule type" value="Genomic_DNA"/>
</dbReference>
<protein>
    <submittedName>
        <fullName evidence="2">ImmA/IrrE family metallo-endopeptidase</fullName>
    </submittedName>
</protein>
<evidence type="ECO:0000313" key="2">
    <source>
        <dbReference type="EMBL" id="QLB50939.1"/>
    </source>
</evidence>
<dbReference type="AlphaFoldDB" id="A0A7H8V3N4"/>
<dbReference type="Pfam" id="PF06114">
    <property type="entry name" value="Peptidase_M78"/>
    <property type="match status" value="1"/>
</dbReference>
<organism evidence="2 3">
    <name type="scientific">Streptococcus sanguinis</name>
    <dbReference type="NCBI Taxonomy" id="1305"/>
    <lineage>
        <taxon>Bacteria</taxon>
        <taxon>Bacillati</taxon>
        <taxon>Bacillota</taxon>
        <taxon>Bacilli</taxon>
        <taxon>Lactobacillales</taxon>
        <taxon>Streptococcaceae</taxon>
        <taxon>Streptococcus</taxon>
    </lineage>
</organism>
<dbReference type="RefSeq" id="WP_176799608.1">
    <property type="nucleotide sequence ID" value="NZ_CP040798.1"/>
</dbReference>
<reference evidence="2 3" key="1">
    <citation type="submission" date="2019-06" db="EMBL/GenBank/DDBJ databases">
        <title>The organization of the Streptococcus sanguinis genomes.</title>
        <authorList>
            <person name="Wang H.Y."/>
            <person name="Chen Y.Y.M."/>
            <person name="Wu C.H."/>
        </authorList>
    </citation>
    <scope>NUCLEOTIDE SEQUENCE [LARGE SCALE GENOMIC DNA]</scope>
    <source>
        <strain evidence="2 3">CGMH058</strain>
    </source>
</reference>
<name>A0A7H8V3N4_STRSA</name>
<evidence type="ECO:0000313" key="3">
    <source>
        <dbReference type="Proteomes" id="UP000509535"/>
    </source>
</evidence>
<sequence length="141" mass="16499">MNLSQLIQESEKEGYLIVFKDDLDSDGRLIPYQNQNIILVNSALSDCAKMNVIFHELSHAKRKDTENYLSQIPTFVHRIGTQAEKDRITDFMNLINLEAPIDENFNYHTYMKNALIPPKFENFVKETARKMYEENKAQKII</sequence>
<feature type="domain" description="IrrE N-terminal-like" evidence="1">
    <location>
        <begin position="11"/>
        <end position="120"/>
    </location>
</feature>
<proteinExistence type="predicted"/>
<accession>A0A7H8V3N4</accession>
<dbReference type="Proteomes" id="UP000509535">
    <property type="component" value="Chromosome"/>
</dbReference>
<gene>
    <name evidence="2" type="ORF">FDP16_10945</name>
</gene>
<dbReference type="InterPro" id="IPR010359">
    <property type="entry name" value="IrrE_HExxH"/>
</dbReference>